<dbReference type="GO" id="GO:0008237">
    <property type="term" value="F:metallopeptidase activity"/>
    <property type="evidence" value="ECO:0007669"/>
    <property type="project" value="InterPro"/>
</dbReference>
<reference evidence="2 3" key="1">
    <citation type="submission" date="2018-03" db="EMBL/GenBank/DDBJ databases">
        <title>Genomic Encyclopedia of Archaeal and Bacterial Type Strains, Phase II (KMG-II): from individual species to whole genera.</title>
        <authorList>
            <person name="Goeker M."/>
        </authorList>
    </citation>
    <scope>NUCLEOTIDE SEQUENCE [LARGE SCALE GENOMIC DNA]</scope>
    <source>
        <strain evidence="2 3">DSM 18107</strain>
    </source>
</reference>
<feature type="signal peptide" evidence="1">
    <location>
        <begin position="1"/>
        <end position="22"/>
    </location>
</feature>
<evidence type="ECO:0000313" key="3">
    <source>
        <dbReference type="Proteomes" id="UP000240978"/>
    </source>
</evidence>
<dbReference type="InterPro" id="IPR024079">
    <property type="entry name" value="MetalloPept_cat_dom_sf"/>
</dbReference>
<accession>A0A2P8FM53</accession>
<organism evidence="2 3">
    <name type="scientific">Chitinophaga ginsengisoli</name>
    <dbReference type="NCBI Taxonomy" id="363837"/>
    <lineage>
        <taxon>Bacteria</taxon>
        <taxon>Pseudomonadati</taxon>
        <taxon>Bacteroidota</taxon>
        <taxon>Chitinophagia</taxon>
        <taxon>Chitinophagales</taxon>
        <taxon>Chitinophagaceae</taxon>
        <taxon>Chitinophaga</taxon>
    </lineage>
</organism>
<dbReference type="SUPFAM" id="SSF55486">
    <property type="entry name" value="Metalloproteases ('zincins'), catalytic domain"/>
    <property type="match status" value="1"/>
</dbReference>
<dbReference type="Pfam" id="PF12388">
    <property type="entry name" value="Peptidase_M57"/>
    <property type="match status" value="1"/>
</dbReference>
<evidence type="ECO:0000313" key="2">
    <source>
        <dbReference type="EMBL" id="PSL22811.1"/>
    </source>
</evidence>
<dbReference type="OrthoDB" id="626541at2"/>
<proteinExistence type="predicted"/>
<comment type="caution">
    <text evidence="2">The sequence shown here is derived from an EMBL/GenBank/DDBJ whole genome shotgun (WGS) entry which is preliminary data.</text>
</comment>
<keyword evidence="1" id="KW-0732">Signal</keyword>
<dbReference type="Gene3D" id="3.40.390.10">
    <property type="entry name" value="Collagenase (Catalytic Domain)"/>
    <property type="match status" value="1"/>
</dbReference>
<name>A0A2P8FM53_9BACT</name>
<dbReference type="RefSeq" id="WP_106605750.1">
    <property type="nucleotide sequence ID" value="NZ_PYGK01000020.1"/>
</dbReference>
<feature type="chain" id="PRO_5015192766" evidence="1">
    <location>
        <begin position="23"/>
        <end position="365"/>
    </location>
</feature>
<protein>
    <submittedName>
        <fullName evidence="2">Dual-action HEIGH metallo-peptidase</fullName>
    </submittedName>
</protein>
<keyword evidence="3" id="KW-1185">Reference proteome</keyword>
<dbReference type="Proteomes" id="UP000240978">
    <property type="component" value="Unassembled WGS sequence"/>
</dbReference>
<dbReference type="EMBL" id="PYGK01000020">
    <property type="protein sequence ID" value="PSL22811.1"/>
    <property type="molecule type" value="Genomic_DNA"/>
</dbReference>
<evidence type="ECO:0000256" key="1">
    <source>
        <dbReference type="SAM" id="SignalP"/>
    </source>
</evidence>
<dbReference type="InterPro" id="IPR024653">
    <property type="entry name" value="Peptidase_M10/M27/M57"/>
</dbReference>
<sequence length="365" mass="41026">MKITSSLLTVALLFLFCFVACKKNDISQTATPKEDQERIDEKYLAKIEKLGFKRSSVRCYDSIFVVENDIIIAKKFLDTFHIPVVNPNDRHAHSDQSLSFNNIRIYTSQPWWSNSTYYSALNRALYEWNSAGSNLNFHMLFQTDQGYDWNLIFMSLPGTTLGSADFPGLPDLNGVPGYNILINQNYINALGLTSNQISWILTHEMGHMLGLRHTDWDINGEPNSQDGYYVGANYFPNITVQDPNSVMRAAFNTSNNGNVLLSSYDKLAVNTLYPLNSCNLQTFINRPSVVSSGEASGTLYPSYRGPINFIEWQITNSATGYNYTSTDSDIEFQVPSLAPGTYVFKTRITTANCVSSWASKTITIQ</sequence>
<dbReference type="AlphaFoldDB" id="A0A2P8FM53"/>
<gene>
    <name evidence="2" type="ORF">CLV42_12072</name>
</gene>